<dbReference type="GO" id="GO:0000156">
    <property type="term" value="F:phosphorelay response regulator activity"/>
    <property type="evidence" value="ECO:0007669"/>
    <property type="project" value="TreeGrafter"/>
</dbReference>
<evidence type="ECO:0000256" key="1">
    <source>
        <dbReference type="ARBA" id="ARBA00022553"/>
    </source>
</evidence>
<dbReference type="InterPro" id="IPR001867">
    <property type="entry name" value="OmpR/PhoB-type_DNA-bd"/>
</dbReference>
<feature type="DNA-binding region" description="OmpR/PhoB-type" evidence="8">
    <location>
        <begin position="130"/>
        <end position="229"/>
    </location>
</feature>
<evidence type="ECO:0000256" key="5">
    <source>
        <dbReference type="ARBA" id="ARBA00023159"/>
    </source>
</evidence>
<keyword evidence="1 7" id="KW-0597">Phosphoprotein</keyword>
<dbReference type="InterPro" id="IPR036388">
    <property type="entry name" value="WH-like_DNA-bd_sf"/>
</dbReference>
<evidence type="ECO:0000313" key="12">
    <source>
        <dbReference type="Proteomes" id="UP000823963"/>
    </source>
</evidence>
<feature type="modified residue" description="4-aspartylphosphate" evidence="7">
    <location>
        <position position="55"/>
    </location>
</feature>
<feature type="domain" description="Response regulatory" evidence="9">
    <location>
        <begin position="4"/>
        <end position="119"/>
    </location>
</feature>
<evidence type="ECO:0000256" key="2">
    <source>
        <dbReference type="ARBA" id="ARBA00023012"/>
    </source>
</evidence>
<dbReference type="EMBL" id="DXFP01000047">
    <property type="protein sequence ID" value="HIX02106.1"/>
    <property type="molecule type" value="Genomic_DNA"/>
</dbReference>
<reference evidence="11" key="2">
    <citation type="submission" date="2021-04" db="EMBL/GenBank/DDBJ databases">
        <authorList>
            <person name="Gilroy R."/>
        </authorList>
    </citation>
    <scope>NUCLEOTIDE SEQUENCE</scope>
    <source>
        <strain evidence="11">6627</strain>
    </source>
</reference>
<dbReference type="SUPFAM" id="SSF46894">
    <property type="entry name" value="C-terminal effector domain of the bipartite response regulators"/>
    <property type="match status" value="1"/>
</dbReference>
<dbReference type="InterPro" id="IPR001789">
    <property type="entry name" value="Sig_transdc_resp-reg_receiver"/>
</dbReference>
<dbReference type="InterPro" id="IPR016032">
    <property type="entry name" value="Sig_transdc_resp-reg_C-effctor"/>
</dbReference>
<dbReference type="SMART" id="SM00448">
    <property type="entry name" value="REC"/>
    <property type="match status" value="1"/>
</dbReference>
<accession>A0A9D1UX83</accession>
<dbReference type="Pfam" id="PF00072">
    <property type="entry name" value="Response_reg"/>
    <property type="match status" value="1"/>
</dbReference>
<keyword evidence="6" id="KW-0804">Transcription</keyword>
<gene>
    <name evidence="11" type="ORF">H9861_05055</name>
</gene>
<dbReference type="GO" id="GO:0032993">
    <property type="term" value="C:protein-DNA complex"/>
    <property type="evidence" value="ECO:0007669"/>
    <property type="project" value="TreeGrafter"/>
</dbReference>
<dbReference type="Gene3D" id="6.10.250.690">
    <property type="match status" value="1"/>
</dbReference>
<evidence type="ECO:0000256" key="6">
    <source>
        <dbReference type="ARBA" id="ARBA00023163"/>
    </source>
</evidence>
<protein>
    <submittedName>
        <fullName evidence="11">Response regulator transcription factor</fullName>
    </submittedName>
</protein>
<dbReference type="InterPro" id="IPR039420">
    <property type="entry name" value="WalR-like"/>
</dbReference>
<name>A0A9D1UX83_9LACO</name>
<comment type="caution">
    <text evidence="11">The sequence shown here is derived from an EMBL/GenBank/DDBJ whole genome shotgun (WGS) entry which is preliminary data.</text>
</comment>
<dbReference type="SMART" id="SM00862">
    <property type="entry name" value="Trans_reg_C"/>
    <property type="match status" value="1"/>
</dbReference>
<dbReference type="FunFam" id="1.10.10.10:FF:000018">
    <property type="entry name" value="DNA-binding response regulator ResD"/>
    <property type="match status" value="1"/>
</dbReference>
<evidence type="ECO:0000256" key="4">
    <source>
        <dbReference type="ARBA" id="ARBA00023125"/>
    </source>
</evidence>
<dbReference type="PROSITE" id="PS50110">
    <property type="entry name" value="RESPONSE_REGULATORY"/>
    <property type="match status" value="1"/>
</dbReference>
<evidence type="ECO:0000256" key="3">
    <source>
        <dbReference type="ARBA" id="ARBA00023015"/>
    </source>
</evidence>
<dbReference type="InterPro" id="IPR011006">
    <property type="entry name" value="CheY-like_superfamily"/>
</dbReference>
<dbReference type="CDD" id="cd00383">
    <property type="entry name" value="trans_reg_C"/>
    <property type="match status" value="1"/>
</dbReference>
<dbReference type="Gene3D" id="3.40.50.2300">
    <property type="match status" value="1"/>
</dbReference>
<dbReference type="GO" id="GO:0006355">
    <property type="term" value="P:regulation of DNA-templated transcription"/>
    <property type="evidence" value="ECO:0007669"/>
    <property type="project" value="InterPro"/>
</dbReference>
<dbReference type="AlphaFoldDB" id="A0A9D1UX83"/>
<feature type="domain" description="OmpR/PhoB-type" evidence="10">
    <location>
        <begin position="130"/>
        <end position="229"/>
    </location>
</feature>
<evidence type="ECO:0000256" key="8">
    <source>
        <dbReference type="PROSITE-ProRule" id="PRU01091"/>
    </source>
</evidence>
<evidence type="ECO:0000256" key="7">
    <source>
        <dbReference type="PROSITE-ProRule" id="PRU00169"/>
    </source>
</evidence>
<keyword evidence="3" id="KW-0805">Transcription regulation</keyword>
<keyword evidence="2" id="KW-0902">Two-component regulatory system</keyword>
<dbReference type="SUPFAM" id="SSF52172">
    <property type="entry name" value="CheY-like"/>
    <property type="match status" value="1"/>
</dbReference>
<proteinExistence type="predicted"/>
<dbReference type="PANTHER" id="PTHR48111:SF1">
    <property type="entry name" value="TWO-COMPONENT RESPONSE REGULATOR ORR33"/>
    <property type="match status" value="1"/>
</dbReference>
<organism evidence="11 12">
    <name type="scientific">Candidatus Ligilactobacillus excrementigallinarum</name>
    <dbReference type="NCBI Taxonomy" id="2838641"/>
    <lineage>
        <taxon>Bacteria</taxon>
        <taxon>Bacillati</taxon>
        <taxon>Bacillota</taxon>
        <taxon>Bacilli</taxon>
        <taxon>Lactobacillales</taxon>
        <taxon>Lactobacillaceae</taxon>
        <taxon>Ligilactobacillus</taxon>
    </lineage>
</organism>
<evidence type="ECO:0000313" key="11">
    <source>
        <dbReference type="EMBL" id="HIX02106.1"/>
    </source>
</evidence>
<dbReference type="Proteomes" id="UP000823963">
    <property type="component" value="Unassembled WGS sequence"/>
</dbReference>
<reference evidence="11" key="1">
    <citation type="journal article" date="2021" name="PeerJ">
        <title>Extensive microbial diversity within the chicken gut microbiome revealed by metagenomics and culture.</title>
        <authorList>
            <person name="Gilroy R."/>
            <person name="Ravi A."/>
            <person name="Getino M."/>
            <person name="Pursley I."/>
            <person name="Horton D.L."/>
            <person name="Alikhan N.F."/>
            <person name="Baker D."/>
            <person name="Gharbi K."/>
            <person name="Hall N."/>
            <person name="Watson M."/>
            <person name="Adriaenssens E.M."/>
            <person name="Foster-Nyarko E."/>
            <person name="Jarju S."/>
            <person name="Secka A."/>
            <person name="Antonio M."/>
            <person name="Oren A."/>
            <person name="Chaudhuri R.R."/>
            <person name="La Ragione R."/>
            <person name="Hildebrand F."/>
            <person name="Pallen M.J."/>
        </authorList>
    </citation>
    <scope>NUCLEOTIDE SEQUENCE</scope>
    <source>
        <strain evidence="11">6627</strain>
    </source>
</reference>
<dbReference type="PANTHER" id="PTHR48111">
    <property type="entry name" value="REGULATOR OF RPOS"/>
    <property type="match status" value="1"/>
</dbReference>
<keyword evidence="4 8" id="KW-0238">DNA-binding</keyword>
<evidence type="ECO:0000259" key="9">
    <source>
        <dbReference type="PROSITE" id="PS50110"/>
    </source>
</evidence>
<evidence type="ECO:0000259" key="10">
    <source>
        <dbReference type="PROSITE" id="PS51755"/>
    </source>
</evidence>
<dbReference type="GO" id="GO:0005829">
    <property type="term" value="C:cytosol"/>
    <property type="evidence" value="ECO:0007669"/>
    <property type="project" value="TreeGrafter"/>
</dbReference>
<dbReference type="Gene3D" id="1.10.10.10">
    <property type="entry name" value="Winged helix-like DNA-binding domain superfamily/Winged helix DNA-binding domain"/>
    <property type="match status" value="1"/>
</dbReference>
<sequence length="230" mass="26904">MKDTIFFVESEQKLREALTQELENQGYQVLTAKNNKEAINLFLKENGNIQLVLLDWNSTENDELELLQVIQKQGRIPVISITNQENQQEISTILDNGVDDYLIKPFEMEELLARIRVAMRHHNRKVAIKDDIYRIDNLTLNTKTHQVFRDGESIQLTHREFQLLLTLFRAQGEVLSRDELLKIVWGKDFQGQANIVDVYVRLLRQKIKDTNRSNRLIKTIRGVGYSIQNN</sequence>
<dbReference type="Pfam" id="PF00486">
    <property type="entry name" value="Trans_reg_C"/>
    <property type="match status" value="1"/>
</dbReference>
<dbReference type="GO" id="GO:0000976">
    <property type="term" value="F:transcription cis-regulatory region binding"/>
    <property type="evidence" value="ECO:0007669"/>
    <property type="project" value="TreeGrafter"/>
</dbReference>
<keyword evidence="5" id="KW-0010">Activator</keyword>
<dbReference type="PROSITE" id="PS51755">
    <property type="entry name" value="OMPR_PHOB"/>
    <property type="match status" value="1"/>
</dbReference>